<keyword evidence="3" id="KW-1185">Reference proteome</keyword>
<evidence type="ECO:0000313" key="2">
    <source>
        <dbReference type="EMBL" id="MXP64584.1"/>
    </source>
</evidence>
<reference evidence="2 3" key="1">
    <citation type="submission" date="2019-03" db="EMBL/GenBank/DDBJ databases">
        <title>Roseomonas sp. a novel Roseomonas species isolated from Sea whip Gorgonian.</title>
        <authorList>
            <person name="Li F."/>
            <person name="Pan X."/>
            <person name="Huang S."/>
            <person name="Li Z."/>
            <person name="Meng B."/>
        </authorList>
    </citation>
    <scope>NUCLEOTIDE SEQUENCE [LARGE SCALE GENOMIC DNA]</scope>
    <source>
        <strain evidence="2 3">M0104</strain>
    </source>
</reference>
<organism evidence="2 3">
    <name type="scientific">Teichococcus coralli</name>
    <dbReference type="NCBI Taxonomy" id="2545983"/>
    <lineage>
        <taxon>Bacteria</taxon>
        <taxon>Pseudomonadati</taxon>
        <taxon>Pseudomonadota</taxon>
        <taxon>Alphaproteobacteria</taxon>
        <taxon>Acetobacterales</taxon>
        <taxon>Roseomonadaceae</taxon>
        <taxon>Roseomonas</taxon>
    </lineage>
</organism>
<name>A0A845BEV1_9PROT</name>
<sequence length="674" mass="73171">MQSWVSTSGAALLRDDAADWAARLAAAQSRQLREVQPTQLASWQALIHLLQPALRQAGASRWTVLLEYDLLRLEKRIDAILLTDRAILVIEFKHNAATWLPQDAAQVEDYALDVYDFHAGSREHPVVPILVASDAPARPASLPLLWHGVTPVLQSNAAGLASLLQDLQAAIPAPARPLDAAVWTSAPYRPVPTIVEAAQRLFDRHGVEDIAAARADAANLGRTTAAIRRAIAEARQKRRRLVVFVTGIPGAGKTLCGLNLVFGAAAEAGAAFLTGNAPLVAVLRGALERDAAARQGRGSRQPRREARTLLQNVHRFLEHHIRAADQVPHEHVVVFDEAQRAWDAAQAGRDTRRRRSILSDSEPAHMLEIMGRAADWSVIVALIGNGQEINTGEAGLAEWGRVIASSGGRWQAVAAPCVLGAAEPAQRLVEAQPSWLALDPELDLTVPIRSVHHDHAALWVDAVLNDQPEKAAAIAGRGDLPFRLTRDLAALRAALRHRARGLRRAGLVCSAKAKRLRAEGLGAQLHGADDEVVNWFLRRWPDIRASDALEVCATEYACQGLELDLVGLAWGGDFVRRGGCWQARRFAGNRWTTVGQDETRRHIRNTYRVLLTRARYETLIFVPAGSTGDATRPIAEADAIARYLLACGLPPLEAMPDAAPFPPPLLAGHDLAPA</sequence>
<evidence type="ECO:0000313" key="3">
    <source>
        <dbReference type="Proteomes" id="UP000460715"/>
    </source>
</evidence>
<dbReference type="EMBL" id="SNVJ01000012">
    <property type="protein sequence ID" value="MXP64584.1"/>
    <property type="molecule type" value="Genomic_DNA"/>
</dbReference>
<feature type="domain" description="Schlafen group 3-like DNA/RNA helicase" evidence="1">
    <location>
        <begin position="242"/>
        <end position="623"/>
    </location>
</feature>
<dbReference type="AlphaFoldDB" id="A0A845BEV1"/>
<dbReference type="Pfam" id="PF09848">
    <property type="entry name" value="SLFN-g3_helicase"/>
    <property type="match status" value="1"/>
</dbReference>
<dbReference type="InterPro" id="IPR018647">
    <property type="entry name" value="SLFN_3-like_DNA/RNA_helicase"/>
</dbReference>
<dbReference type="InterPro" id="IPR027417">
    <property type="entry name" value="P-loop_NTPase"/>
</dbReference>
<proteinExistence type="predicted"/>
<comment type="caution">
    <text evidence="2">The sequence shown here is derived from an EMBL/GenBank/DDBJ whole genome shotgun (WGS) entry which is preliminary data.</text>
</comment>
<dbReference type="Proteomes" id="UP000460715">
    <property type="component" value="Unassembled WGS sequence"/>
</dbReference>
<dbReference type="RefSeq" id="WP_160937868.1">
    <property type="nucleotide sequence ID" value="NZ_SNVJ01000012.1"/>
</dbReference>
<gene>
    <name evidence="2" type="ORF">E0493_14625</name>
</gene>
<dbReference type="OrthoDB" id="3193269at2"/>
<evidence type="ECO:0000259" key="1">
    <source>
        <dbReference type="Pfam" id="PF09848"/>
    </source>
</evidence>
<accession>A0A845BEV1</accession>
<protein>
    <submittedName>
        <fullName evidence="2">DUF2075 domain-containing protein</fullName>
    </submittedName>
</protein>
<dbReference type="SUPFAM" id="SSF52540">
    <property type="entry name" value="P-loop containing nucleoside triphosphate hydrolases"/>
    <property type="match status" value="1"/>
</dbReference>